<comment type="caution">
    <text evidence="2">The sequence shown here is derived from an EMBL/GenBank/DDBJ whole genome shotgun (WGS) entry which is preliminary data.</text>
</comment>
<proteinExistence type="predicted"/>
<feature type="domain" description="WRKY19-like zinc finger" evidence="1">
    <location>
        <begin position="98"/>
        <end position="121"/>
    </location>
</feature>
<reference evidence="2 3" key="1">
    <citation type="journal article" date="2021" name="Genome Biol.">
        <title>AFLAP: assembly-free linkage analysis pipeline using k-mers from genome sequencing data.</title>
        <authorList>
            <person name="Fletcher K."/>
            <person name="Zhang L."/>
            <person name="Gil J."/>
            <person name="Han R."/>
            <person name="Cavanaugh K."/>
            <person name="Michelmore R."/>
        </authorList>
    </citation>
    <scope>NUCLEOTIDE SEQUENCE [LARGE SCALE GENOMIC DNA]</scope>
    <source>
        <strain evidence="2 3">SF5</strain>
    </source>
</reference>
<evidence type="ECO:0000313" key="2">
    <source>
        <dbReference type="EMBL" id="TDH67769.1"/>
    </source>
</evidence>
<dbReference type="Proteomes" id="UP000294530">
    <property type="component" value="Unassembled WGS sequence"/>
</dbReference>
<protein>
    <recommendedName>
        <fullName evidence="1">WRKY19-like zinc finger domain-containing protein</fullName>
    </recommendedName>
</protein>
<dbReference type="KEGG" id="blac:94349755"/>
<dbReference type="PANTHER" id="PTHR31827:SF1">
    <property type="entry name" value="EMB|CAB89363.1"/>
    <property type="match status" value="1"/>
</dbReference>
<dbReference type="PANTHER" id="PTHR31827">
    <property type="entry name" value="EMB|CAB89363.1"/>
    <property type="match status" value="1"/>
</dbReference>
<sequence length="179" mass="19574">MLEWHKAAPLVSNKELMASAEREDLLAAFANMMDVINTSSIKDFASVTGGKRCQTPGCKSRAKHQNRCWKHGGSIECKIPSCLNRAKSRGFCWSHGGGTKCKADSCEKIAISNGLCWAHGGGKRCIVEGCMRQAYERTENLCNSHFLKLPHDEEEVGDGVANTELTLEQYLELAAPSGN</sequence>
<dbReference type="OrthoDB" id="156512at2759"/>
<evidence type="ECO:0000259" key="1">
    <source>
        <dbReference type="Pfam" id="PF24906"/>
    </source>
</evidence>
<name>A0A976IDK2_BRELC</name>
<dbReference type="InterPro" id="IPR056866">
    <property type="entry name" value="Znf_WRKY19"/>
</dbReference>
<dbReference type="RefSeq" id="XP_067817268.1">
    <property type="nucleotide sequence ID" value="XM_067964084.1"/>
</dbReference>
<keyword evidence="3" id="KW-1185">Reference proteome</keyword>
<feature type="domain" description="WRKY19-like zinc finger" evidence="1">
    <location>
        <begin position="77"/>
        <end position="97"/>
    </location>
</feature>
<dbReference type="EMBL" id="SHOA02000005">
    <property type="protein sequence ID" value="TDH67769.1"/>
    <property type="molecule type" value="Genomic_DNA"/>
</dbReference>
<evidence type="ECO:0000313" key="3">
    <source>
        <dbReference type="Proteomes" id="UP000294530"/>
    </source>
</evidence>
<dbReference type="GeneID" id="94349755"/>
<dbReference type="Pfam" id="PF24906">
    <property type="entry name" value="Zf_WRKY19"/>
    <property type="match status" value="2"/>
</dbReference>
<dbReference type="AlphaFoldDB" id="A0A976IDK2"/>
<gene>
    <name evidence="2" type="ORF">CCR75_006010</name>
</gene>
<organism evidence="2 3">
    <name type="scientific">Bremia lactucae</name>
    <name type="common">Lettuce downy mildew</name>
    <dbReference type="NCBI Taxonomy" id="4779"/>
    <lineage>
        <taxon>Eukaryota</taxon>
        <taxon>Sar</taxon>
        <taxon>Stramenopiles</taxon>
        <taxon>Oomycota</taxon>
        <taxon>Peronosporomycetes</taxon>
        <taxon>Peronosporales</taxon>
        <taxon>Peronosporaceae</taxon>
        <taxon>Bremia</taxon>
    </lineage>
</organism>
<accession>A0A976IDK2</accession>